<name>A0AA48L0B0_9TREE</name>
<dbReference type="SMART" id="SM00829">
    <property type="entry name" value="PKS_ER"/>
    <property type="match status" value="1"/>
</dbReference>
<organism evidence="2 3">
    <name type="scientific">Cutaneotrichosporon cavernicola</name>
    <dbReference type="NCBI Taxonomy" id="279322"/>
    <lineage>
        <taxon>Eukaryota</taxon>
        <taxon>Fungi</taxon>
        <taxon>Dikarya</taxon>
        <taxon>Basidiomycota</taxon>
        <taxon>Agaricomycotina</taxon>
        <taxon>Tremellomycetes</taxon>
        <taxon>Trichosporonales</taxon>
        <taxon>Trichosporonaceae</taxon>
        <taxon>Cutaneotrichosporon</taxon>
    </lineage>
</organism>
<dbReference type="InterPro" id="IPR036291">
    <property type="entry name" value="NAD(P)-bd_dom_sf"/>
</dbReference>
<dbReference type="InterPro" id="IPR050700">
    <property type="entry name" value="YIM1/Zinc_Alcohol_DH_Fams"/>
</dbReference>
<dbReference type="CDD" id="cd05289">
    <property type="entry name" value="MDR_like_2"/>
    <property type="match status" value="1"/>
</dbReference>
<evidence type="ECO:0000313" key="3">
    <source>
        <dbReference type="Proteomes" id="UP001233271"/>
    </source>
</evidence>
<dbReference type="GeneID" id="85493517"/>
<evidence type="ECO:0000259" key="1">
    <source>
        <dbReference type="SMART" id="SM00829"/>
    </source>
</evidence>
<dbReference type="GO" id="GO:0016491">
    <property type="term" value="F:oxidoreductase activity"/>
    <property type="evidence" value="ECO:0007669"/>
    <property type="project" value="InterPro"/>
</dbReference>
<dbReference type="PANTHER" id="PTHR11695">
    <property type="entry name" value="ALCOHOL DEHYDROGENASE RELATED"/>
    <property type="match status" value="1"/>
</dbReference>
<dbReference type="Gene3D" id="3.90.180.10">
    <property type="entry name" value="Medium-chain alcohol dehydrogenases, catalytic domain"/>
    <property type="match status" value="1"/>
</dbReference>
<dbReference type="EMBL" id="AP028213">
    <property type="protein sequence ID" value="BEI89646.1"/>
    <property type="molecule type" value="Genomic_DNA"/>
</dbReference>
<dbReference type="SUPFAM" id="SSF51735">
    <property type="entry name" value="NAD(P)-binding Rossmann-fold domains"/>
    <property type="match status" value="1"/>
</dbReference>
<dbReference type="Pfam" id="PF08240">
    <property type="entry name" value="ADH_N"/>
    <property type="match status" value="1"/>
</dbReference>
<dbReference type="InterPro" id="IPR013154">
    <property type="entry name" value="ADH-like_N"/>
</dbReference>
<dbReference type="PANTHER" id="PTHR11695:SF647">
    <property type="entry name" value="ENOYL REDUCTASE (ER) DOMAIN-CONTAINING PROTEIN"/>
    <property type="match status" value="1"/>
</dbReference>
<dbReference type="AlphaFoldDB" id="A0AA48L0B0"/>
<dbReference type="RefSeq" id="XP_060454912.1">
    <property type="nucleotide sequence ID" value="XM_060598083.1"/>
</dbReference>
<keyword evidence="3" id="KW-1185">Reference proteome</keyword>
<accession>A0AA48L0B0</accession>
<dbReference type="SUPFAM" id="SSF50129">
    <property type="entry name" value="GroES-like"/>
    <property type="match status" value="1"/>
</dbReference>
<dbReference type="Pfam" id="PF13602">
    <property type="entry name" value="ADH_zinc_N_2"/>
    <property type="match status" value="1"/>
</dbReference>
<sequence length="324" mass="34107">MSTAPARAVIQPDPAKSLLQATSLTLPSPGVDDYLIAMRGTAPCLGELTWESAYPEMFSKRIHRVPGTEGAGVVLATPANGQFKVGDAVMFRLDAWLSGTLRDYTLVPAANVARKPTSLSWTEASATPLSSLTAWQGLFEHGVLDASSIGEAKDKGKKVLVTGASGSVGMWALRFGHAAGATMVALGSGAKAADMKAAGAAEVIDYRTQSVDDWAKNNSVDQVLDCTGKDTAKVWSALKDGGRFLSMCTDPSQSKPEGKTAEVAKWYLVQPRGSDLARIADLIDANGWRPIIDSVVPFESFQAAYDKVDGGKAAGKVVITVSDE</sequence>
<proteinExistence type="predicted"/>
<protein>
    <recommendedName>
        <fullName evidence="1">Enoyl reductase (ER) domain-containing protein</fullName>
    </recommendedName>
</protein>
<dbReference type="KEGG" id="ccac:CcaHIS019_0210080"/>
<dbReference type="Proteomes" id="UP001233271">
    <property type="component" value="Chromosome 2"/>
</dbReference>
<reference evidence="2" key="1">
    <citation type="journal article" date="2023" name="BMC Genomics">
        <title>Chromosome-level genome assemblies of Cutaneotrichosporon spp. (Trichosporonales, Basidiomycota) reveal imbalanced evolution between nucleotide sequences and chromosome synteny.</title>
        <authorList>
            <person name="Kobayashi Y."/>
            <person name="Kayamori A."/>
            <person name="Aoki K."/>
            <person name="Shiwa Y."/>
            <person name="Matsutani M."/>
            <person name="Fujita N."/>
            <person name="Sugita T."/>
            <person name="Iwasaki W."/>
            <person name="Tanaka N."/>
            <person name="Takashima M."/>
        </authorList>
    </citation>
    <scope>NUCLEOTIDE SEQUENCE</scope>
    <source>
        <strain evidence="2">HIS019</strain>
    </source>
</reference>
<evidence type="ECO:0000313" key="2">
    <source>
        <dbReference type="EMBL" id="BEI89646.1"/>
    </source>
</evidence>
<dbReference type="InterPro" id="IPR020843">
    <property type="entry name" value="ER"/>
</dbReference>
<dbReference type="Gene3D" id="3.40.50.720">
    <property type="entry name" value="NAD(P)-binding Rossmann-like Domain"/>
    <property type="match status" value="1"/>
</dbReference>
<dbReference type="InterPro" id="IPR011032">
    <property type="entry name" value="GroES-like_sf"/>
</dbReference>
<gene>
    <name evidence="2" type="ORF">CcaverHIS019_0210080</name>
</gene>
<dbReference type="GO" id="GO:0005739">
    <property type="term" value="C:mitochondrion"/>
    <property type="evidence" value="ECO:0007669"/>
    <property type="project" value="TreeGrafter"/>
</dbReference>
<feature type="domain" description="Enoyl reductase (ER)" evidence="1">
    <location>
        <begin position="17"/>
        <end position="319"/>
    </location>
</feature>